<comment type="caution">
    <text evidence="2">The sequence shown here is derived from an EMBL/GenBank/DDBJ whole genome shotgun (WGS) entry which is preliminary data.</text>
</comment>
<feature type="compositionally biased region" description="Polar residues" evidence="1">
    <location>
        <begin position="42"/>
        <end position="59"/>
    </location>
</feature>
<dbReference type="EMBL" id="PXYH01000008">
    <property type="protein sequence ID" value="PSJ44251.1"/>
    <property type="molecule type" value="Genomic_DNA"/>
</dbReference>
<accession>A0A2P7R209</accession>
<dbReference type="AlphaFoldDB" id="A0A2P7R209"/>
<dbReference type="Proteomes" id="UP000242181">
    <property type="component" value="Unassembled WGS sequence"/>
</dbReference>
<evidence type="ECO:0000313" key="2">
    <source>
        <dbReference type="EMBL" id="PSJ44251.1"/>
    </source>
</evidence>
<sequence length="59" mass="6337">MSAGEDENLPTQENGQLEPFFITEDVEAELIAAGYEFEPPNHMQTTGTACLSQTTGSST</sequence>
<organism evidence="2 3">
    <name type="scientific">Zobellella taiwanensis</name>
    <dbReference type="NCBI Taxonomy" id="347535"/>
    <lineage>
        <taxon>Bacteria</taxon>
        <taxon>Pseudomonadati</taxon>
        <taxon>Pseudomonadota</taxon>
        <taxon>Gammaproteobacteria</taxon>
        <taxon>Aeromonadales</taxon>
        <taxon>Aeromonadaceae</taxon>
        <taxon>Zobellella</taxon>
    </lineage>
</organism>
<keyword evidence="3" id="KW-1185">Reference proteome</keyword>
<gene>
    <name evidence="2" type="ORF">C7I36_07670</name>
</gene>
<reference evidence="2 3" key="1">
    <citation type="submission" date="2018-03" db="EMBL/GenBank/DDBJ databases">
        <title>The draft genome of Zobellella taiwanensis JCM 13381.</title>
        <authorList>
            <person name="Liu L."/>
            <person name="Li L."/>
            <person name="Wang T."/>
            <person name="Zhang X."/>
            <person name="Liang L."/>
        </authorList>
    </citation>
    <scope>NUCLEOTIDE SEQUENCE [LARGE SCALE GENOMIC DNA]</scope>
    <source>
        <strain evidence="2 3">JCM 13381</strain>
    </source>
</reference>
<protein>
    <submittedName>
        <fullName evidence="2">Uncharacterized protein</fullName>
    </submittedName>
</protein>
<proteinExistence type="predicted"/>
<feature type="region of interest" description="Disordered" evidence="1">
    <location>
        <begin position="38"/>
        <end position="59"/>
    </location>
</feature>
<dbReference type="RefSeq" id="WP_106453131.1">
    <property type="nucleotide sequence ID" value="NZ_PXYH01000008.1"/>
</dbReference>
<evidence type="ECO:0000256" key="1">
    <source>
        <dbReference type="SAM" id="MobiDB-lite"/>
    </source>
</evidence>
<evidence type="ECO:0000313" key="3">
    <source>
        <dbReference type="Proteomes" id="UP000242181"/>
    </source>
</evidence>
<name>A0A2P7R209_9GAMM</name>